<sequence length="101" mass="11443">MPLSYQIRDTEASIHIRGHFNFSLHGDFRAACHAIMASPQVTCVDIDLQDTEYLDSSALGMLLVLREQLSPRGIKLLITNTRPGIRQILAIARFEKFFLID</sequence>
<dbReference type="PROSITE" id="PS50801">
    <property type="entry name" value="STAS"/>
    <property type="match status" value="1"/>
</dbReference>
<dbReference type="Gene3D" id="3.30.750.24">
    <property type="entry name" value="STAS domain"/>
    <property type="match status" value="1"/>
</dbReference>
<feature type="domain" description="STAS" evidence="1">
    <location>
        <begin position="14"/>
        <end position="101"/>
    </location>
</feature>
<gene>
    <name evidence="2" type="ORF">ABNW52_00940</name>
</gene>
<evidence type="ECO:0000313" key="3">
    <source>
        <dbReference type="Proteomes" id="UP001433638"/>
    </source>
</evidence>
<keyword evidence="3" id="KW-1185">Reference proteome</keyword>
<protein>
    <submittedName>
        <fullName evidence="2">STAS domain-containing protein</fullName>
    </submittedName>
</protein>
<dbReference type="InterPro" id="IPR002645">
    <property type="entry name" value="STAS_dom"/>
</dbReference>
<dbReference type="CDD" id="cd07043">
    <property type="entry name" value="STAS_anti-anti-sigma_factors"/>
    <property type="match status" value="1"/>
</dbReference>
<comment type="caution">
    <text evidence="2">The sequence shown here is derived from an EMBL/GenBank/DDBJ whole genome shotgun (WGS) entry which is preliminary data.</text>
</comment>
<dbReference type="EMBL" id="JBEFLD010000001">
    <property type="protein sequence ID" value="MEQ6289181.1"/>
    <property type="molecule type" value="Genomic_DNA"/>
</dbReference>
<dbReference type="SUPFAM" id="SSF52091">
    <property type="entry name" value="SpoIIaa-like"/>
    <property type="match status" value="1"/>
</dbReference>
<dbReference type="PANTHER" id="PTHR33495">
    <property type="entry name" value="ANTI-SIGMA FACTOR ANTAGONIST TM_1081-RELATED-RELATED"/>
    <property type="match status" value="1"/>
</dbReference>
<name>A0ABV1LZL9_9NEIS</name>
<dbReference type="Pfam" id="PF01740">
    <property type="entry name" value="STAS"/>
    <property type="match status" value="1"/>
</dbReference>
<reference evidence="2" key="1">
    <citation type="submission" date="2024-06" db="EMBL/GenBank/DDBJ databases">
        <title>Genome sequence of Vogesella sp. MAHUQ-64.</title>
        <authorList>
            <person name="Huq M.A."/>
        </authorList>
    </citation>
    <scope>NUCLEOTIDE SEQUENCE</scope>
    <source>
        <strain evidence="2">MAHUQ-64</strain>
    </source>
</reference>
<proteinExistence type="predicted"/>
<evidence type="ECO:0000259" key="1">
    <source>
        <dbReference type="PROSITE" id="PS50801"/>
    </source>
</evidence>
<evidence type="ECO:0000313" key="2">
    <source>
        <dbReference type="EMBL" id="MEQ6289181.1"/>
    </source>
</evidence>
<dbReference type="PANTHER" id="PTHR33495:SF15">
    <property type="entry name" value="STAS DOMAIN-CONTAINING PROTEIN"/>
    <property type="match status" value="1"/>
</dbReference>
<dbReference type="RefSeq" id="WP_349582743.1">
    <property type="nucleotide sequence ID" value="NZ_JBEFLD010000001.1"/>
</dbReference>
<dbReference type="InterPro" id="IPR036513">
    <property type="entry name" value="STAS_dom_sf"/>
</dbReference>
<organism evidence="2 3">
    <name type="scientific">Vogesella oryzagri</name>
    <dbReference type="NCBI Taxonomy" id="3160864"/>
    <lineage>
        <taxon>Bacteria</taxon>
        <taxon>Pseudomonadati</taxon>
        <taxon>Pseudomonadota</taxon>
        <taxon>Betaproteobacteria</taxon>
        <taxon>Neisseriales</taxon>
        <taxon>Chromobacteriaceae</taxon>
        <taxon>Vogesella</taxon>
    </lineage>
</organism>
<accession>A0ABV1LZL9</accession>
<dbReference type="Proteomes" id="UP001433638">
    <property type="component" value="Unassembled WGS sequence"/>
</dbReference>